<feature type="signal peptide" evidence="1">
    <location>
        <begin position="1"/>
        <end position="19"/>
    </location>
</feature>
<comment type="caution">
    <text evidence="2">The sequence shown here is derived from an EMBL/GenBank/DDBJ whole genome shotgun (WGS) entry which is preliminary data.</text>
</comment>
<accession>A0A4R4EAK3</accession>
<evidence type="ECO:0000313" key="2">
    <source>
        <dbReference type="EMBL" id="TCZ74918.1"/>
    </source>
</evidence>
<dbReference type="Pfam" id="PF11751">
    <property type="entry name" value="PorP_SprF"/>
    <property type="match status" value="1"/>
</dbReference>
<keyword evidence="3" id="KW-1185">Reference proteome</keyword>
<dbReference type="AlphaFoldDB" id="A0A4R4EAK3"/>
<dbReference type="EMBL" id="SKFH01000001">
    <property type="protein sequence ID" value="TCZ74918.1"/>
    <property type="molecule type" value="Genomic_DNA"/>
</dbReference>
<dbReference type="NCBIfam" id="TIGR03519">
    <property type="entry name" value="T9SS_PorP_fam"/>
    <property type="match status" value="1"/>
</dbReference>
<evidence type="ECO:0000313" key="3">
    <source>
        <dbReference type="Proteomes" id="UP000295164"/>
    </source>
</evidence>
<keyword evidence="1" id="KW-0732">Signal</keyword>
<organism evidence="2 3">
    <name type="scientific">Flaviaesturariibacter aridisoli</name>
    <dbReference type="NCBI Taxonomy" id="2545761"/>
    <lineage>
        <taxon>Bacteria</taxon>
        <taxon>Pseudomonadati</taxon>
        <taxon>Bacteroidota</taxon>
        <taxon>Chitinophagia</taxon>
        <taxon>Chitinophagales</taxon>
        <taxon>Chitinophagaceae</taxon>
        <taxon>Flaviaestuariibacter</taxon>
    </lineage>
</organism>
<name>A0A4R4EAK3_9BACT</name>
<dbReference type="OrthoDB" id="1186563at2"/>
<protein>
    <submittedName>
        <fullName evidence="2">Type IX secretion system membrane protein PorP/SprF</fullName>
    </submittedName>
</protein>
<dbReference type="RefSeq" id="WP_131850273.1">
    <property type="nucleotide sequence ID" value="NZ_SKFH01000001.1"/>
</dbReference>
<sequence length="345" mass="37833">MKRGVLAGLALLLAGAASAQDINFSQFYELPLLRNPALAGTFKGDFRLTSAFRRQWNSVTTPYETVALGSELRLASKNSDNYMTIGCQVTHDVAGDSRLSRTQALPMLAFHKSLNSAKDAYLTLGVLGGFVQQRFDPSGLRFSDQFVGGSYSATNPTRESFATNNVNYGDLTVGLTYSSLFGDGDGQEEGTRYYIGAALFHLAEPRVAFSAANDIRLNRKFVVNAGLSVPISESERVVVYADYFMQGGSRQAQGGLLWRKDLGQQEEELPVSLYLGGFYRGNDAVVPVVKLDYHKIGFGLTYDMNLSKLKSASKARGGMELTVSYRGFLRNPDRSSTDKARCPYF</sequence>
<evidence type="ECO:0000256" key="1">
    <source>
        <dbReference type="SAM" id="SignalP"/>
    </source>
</evidence>
<dbReference type="Proteomes" id="UP000295164">
    <property type="component" value="Unassembled WGS sequence"/>
</dbReference>
<reference evidence="2 3" key="1">
    <citation type="submission" date="2019-03" db="EMBL/GenBank/DDBJ databases">
        <authorList>
            <person name="Kim M.K.M."/>
        </authorList>
    </citation>
    <scope>NUCLEOTIDE SEQUENCE [LARGE SCALE GENOMIC DNA]</scope>
    <source>
        <strain evidence="2 3">17J68-15</strain>
    </source>
</reference>
<proteinExistence type="predicted"/>
<feature type="chain" id="PRO_5020436552" evidence="1">
    <location>
        <begin position="20"/>
        <end position="345"/>
    </location>
</feature>
<dbReference type="InterPro" id="IPR019861">
    <property type="entry name" value="PorP/SprF_Bacteroidetes"/>
</dbReference>
<gene>
    <name evidence="2" type="ORF">E0486_01025</name>
</gene>